<evidence type="ECO:0000259" key="5">
    <source>
        <dbReference type="PROSITE" id="PS50983"/>
    </source>
</evidence>
<protein>
    <submittedName>
        <fullName evidence="6">Iron ABC transporter substrate-binding protein</fullName>
    </submittedName>
</protein>
<evidence type="ECO:0000256" key="3">
    <source>
        <dbReference type="ARBA" id="ARBA00022448"/>
    </source>
</evidence>
<proteinExistence type="inferred from homology"/>
<accession>A0ABD0BM10</accession>
<evidence type="ECO:0000313" key="6">
    <source>
        <dbReference type="EMBL" id="GJJ43003.1"/>
    </source>
</evidence>
<keyword evidence="3" id="KW-0813">Transport</keyword>
<evidence type="ECO:0000256" key="1">
    <source>
        <dbReference type="ARBA" id="ARBA00004196"/>
    </source>
</evidence>
<dbReference type="InterPro" id="IPR051313">
    <property type="entry name" value="Bact_iron-sidero_bind"/>
</dbReference>
<dbReference type="GO" id="GO:0030313">
    <property type="term" value="C:cell envelope"/>
    <property type="evidence" value="ECO:0007669"/>
    <property type="project" value="UniProtKB-SubCell"/>
</dbReference>
<dbReference type="RefSeq" id="WP_013911918.1">
    <property type="nucleotide sequence ID" value="NZ_AP019662.1"/>
</dbReference>
<dbReference type="PANTHER" id="PTHR30532">
    <property type="entry name" value="IRON III DICITRATE-BINDING PERIPLASMIC PROTEIN"/>
    <property type="match status" value="1"/>
</dbReference>
<dbReference type="PANTHER" id="PTHR30532:SF24">
    <property type="entry name" value="FERRIC ENTEROBACTIN-BINDING PERIPLASMIC PROTEIN FEPB"/>
    <property type="match status" value="1"/>
</dbReference>
<sequence>MTTAHPTPLTSQHSRNYRAVAVTTAIVVTLVLLLTACSRSEEAAKPAAGGDTKNTRVAALGLGDADTLLSLGITPVAVAPWGAQGDVDKSGVGPWSKELLGDATPEPIYNTAQGFTSQILEKVTATNPEQIIAVNQAVDAQAKKALAAIAPTTTHSEQFADWQVPWEDQVTTIAHAVGKESEGQEQIKKTKKAFEDFQAQHPELKGKRAAVVMPYQGKIGIYTSGDGRGQFLKSLGFHIPAEIEGDGKQFYRDLAPENYSELNNVDYLFVLDYKGAVDALKKDTTFNNLDVVKSGRAHFLHENVGNAMSMPNPVTIPWAIQKFAESL</sequence>
<reference evidence="6 7" key="1">
    <citation type="submission" date="2021-11" db="EMBL/GenBank/DDBJ databases">
        <title>Whole genome sequences of diphtheriae toxin producing Corynebacterium ulcerans isolates from cats in Osaka, Japan.</title>
        <authorList>
            <person name="Umeda K."/>
            <person name="Hirai Y."/>
        </authorList>
    </citation>
    <scope>NUCLEOTIDE SEQUENCE [LARGE SCALE GENOMIC DNA]</scope>
    <source>
        <strain evidence="6 7">12109B-1</strain>
    </source>
</reference>
<dbReference type="SUPFAM" id="SSF53807">
    <property type="entry name" value="Helical backbone' metal receptor"/>
    <property type="match status" value="1"/>
</dbReference>
<dbReference type="KEGG" id="cuz:Cul05146_1606"/>
<dbReference type="EMBL" id="BQFK01000003">
    <property type="protein sequence ID" value="GJJ43003.1"/>
    <property type="molecule type" value="Genomic_DNA"/>
</dbReference>
<gene>
    <name evidence="6" type="ORF">CULCOIPH005_11920</name>
</gene>
<evidence type="ECO:0000256" key="2">
    <source>
        <dbReference type="ARBA" id="ARBA00008814"/>
    </source>
</evidence>
<comment type="similarity">
    <text evidence="2">Belongs to the bacterial solute-binding protein 8 family.</text>
</comment>
<dbReference type="PROSITE" id="PS50983">
    <property type="entry name" value="FE_B12_PBP"/>
    <property type="match status" value="1"/>
</dbReference>
<comment type="subcellular location">
    <subcellularLocation>
        <location evidence="1">Cell envelope</location>
    </subcellularLocation>
</comment>
<name>A0ABD0BM10_CORUL</name>
<comment type="caution">
    <text evidence="6">The sequence shown here is derived from an EMBL/GenBank/DDBJ whole genome shotgun (WGS) entry which is preliminary data.</text>
</comment>
<dbReference type="Pfam" id="PF01497">
    <property type="entry name" value="Peripla_BP_2"/>
    <property type="match status" value="1"/>
</dbReference>
<dbReference type="Proteomes" id="UP001205910">
    <property type="component" value="Unassembled WGS sequence"/>
</dbReference>
<evidence type="ECO:0000313" key="7">
    <source>
        <dbReference type="Proteomes" id="UP001205910"/>
    </source>
</evidence>
<feature type="domain" description="Fe/B12 periplasmic-binding" evidence="5">
    <location>
        <begin position="56"/>
        <end position="327"/>
    </location>
</feature>
<dbReference type="AlphaFoldDB" id="A0ABD0BM10"/>
<keyword evidence="4" id="KW-0732">Signal</keyword>
<dbReference type="GO" id="GO:1901678">
    <property type="term" value="P:iron coordination entity transport"/>
    <property type="evidence" value="ECO:0007669"/>
    <property type="project" value="UniProtKB-ARBA"/>
</dbReference>
<organism evidence="6 7">
    <name type="scientific">Corynebacterium ulcerans</name>
    <dbReference type="NCBI Taxonomy" id="65058"/>
    <lineage>
        <taxon>Bacteria</taxon>
        <taxon>Bacillati</taxon>
        <taxon>Actinomycetota</taxon>
        <taxon>Actinomycetes</taxon>
        <taxon>Mycobacteriales</taxon>
        <taxon>Corynebacteriaceae</taxon>
        <taxon>Corynebacterium</taxon>
    </lineage>
</organism>
<dbReference type="Gene3D" id="3.40.50.1980">
    <property type="entry name" value="Nitrogenase molybdenum iron protein domain"/>
    <property type="match status" value="2"/>
</dbReference>
<evidence type="ECO:0000256" key="4">
    <source>
        <dbReference type="ARBA" id="ARBA00022729"/>
    </source>
</evidence>
<dbReference type="InterPro" id="IPR002491">
    <property type="entry name" value="ABC_transptr_periplasmic_BD"/>
</dbReference>